<comment type="caution">
    <text evidence="2">The sequence shown here is derived from an EMBL/GenBank/DDBJ whole genome shotgun (WGS) entry which is preliminary data.</text>
</comment>
<gene>
    <name evidence="2" type="ORF">I550_5012</name>
</gene>
<dbReference type="PATRIC" id="fig|1299331.3.peg.4900"/>
<protein>
    <submittedName>
        <fullName evidence="2">Uncharacterized protein</fullName>
    </submittedName>
</protein>
<dbReference type="Proteomes" id="UP000020825">
    <property type="component" value="Unassembled WGS sequence"/>
</dbReference>
<reference evidence="2 3" key="1">
    <citation type="submission" date="2013-12" db="EMBL/GenBank/DDBJ databases">
        <authorList>
            <person name="Zelazny A."/>
            <person name="Olivier K."/>
            <person name="Holland S."/>
            <person name="Lenaerts A."/>
            <person name="Ordway D."/>
            <person name="DeGroote M.A."/>
            <person name="Parker T."/>
            <person name="Sizemore C."/>
            <person name="Tallon L.J."/>
            <person name="Sadzewicz L.K."/>
            <person name="Sengamalay N."/>
            <person name="Fraser C.M."/>
            <person name="Hine E."/>
            <person name="Shefchek K.A."/>
            <person name="Das S.P."/>
            <person name="Tettelin H."/>
        </authorList>
    </citation>
    <scope>NUCLEOTIDE SEQUENCE [LARGE SCALE GENOMIC DNA]</scope>
    <source>
        <strain evidence="2 3">1956</strain>
    </source>
</reference>
<evidence type="ECO:0000313" key="2">
    <source>
        <dbReference type="EMBL" id="EUA53376.1"/>
    </source>
</evidence>
<evidence type="ECO:0000256" key="1">
    <source>
        <dbReference type="SAM" id="MobiDB-lite"/>
    </source>
</evidence>
<accession>X8CC64</accession>
<feature type="region of interest" description="Disordered" evidence="1">
    <location>
        <begin position="29"/>
        <end position="48"/>
    </location>
</feature>
<organism evidence="2 3">
    <name type="scientific">Mycobacterium intracellulare 1956</name>
    <dbReference type="NCBI Taxonomy" id="1299331"/>
    <lineage>
        <taxon>Bacteria</taxon>
        <taxon>Bacillati</taxon>
        <taxon>Actinomycetota</taxon>
        <taxon>Actinomycetes</taxon>
        <taxon>Mycobacteriales</taxon>
        <taxon>Mycobacteriaceae</taxon>
        <taxon>Mycobacterium</taxon>
        <taxon>Mycobacterium avium complex (MAC)</taxon>
    </lineage>
</organism>
<name>X8CC64_MYCIT</name>
<sequence length="48" mass="4987">MVWHLVFSVVRCLVGKLGANVSFATGAARTRGSSPSTWAGINKSLPVG</sequence>
<proteinExistence type="predicted"/>
<evidence type="ECO:0000313" key="3">
    <source>
        <dbReference type="Proteomes" id="UP000020825"/>
    </source>
</evidence>
<dbReference type="AlphaFoldDB" id="X8CC64"/>
<dbReference type="EMBL" id="JAOG01000003">
    <property type="protein sequence ID" value="EUA53376.1"/>
    <property type="molecule type" value="Genomic_DNA"/>
</dbReference>